<comment type="caution">
    <text evidence="8">The sequence shown here is derived from an EMBL/GenBank/DDBJ whole genome shotgun (WGS) entry which is preliminary data.</text>
</comment>
<feature type="domain" description="T-SNARE coiled-coil homology" evidence="7">
    <location>
        <begin position="215"/>
        <end position="277"/>
    </location>
</feature>
<evidence type="ECO:0000313" key="8">
    <source>
        <dbReference type="EMBL" id="KAL3675100.1"/>
    </source>
</evidence>
<dbReference type="PANTHER" id="PTHR19957">
    <property type="entry name" value="SYNTAXIN"/>
    <property type="match status" value="1"/>
</dbReference>
<feature type="transmembrane region" description="Helical" evidence="6">
    <location>
        <begin position="287"/>
        <end position="307"/>
    </location>
</feature>
<keyword evidence="5" id="KW-0175">Coiled coil</keyword>
<dbReference type="SMART" id="SM00397">
    <property type="entry name" value="t_SNARE"/>
    <property type="match status" value="1"/>
</dbReference>
<name>A0ABD3GAQ1_9MARC</name>
<dbReference type="FunFam" id="1.20.58.70:FF:000003">
    <property type="entry name" value="Qa-SNARE, Sso1/Syntaxin1-type, SYP12A-group"/>
    <property type="match status" value="1"/>
</dbReference>
<dbReference type="InterPro" id="IPR000727">
    <property type="entry name" value="T_SNARE_dom"/>
</dbReference>
<evidence type="ECO:0000313" key="9">
    <source>
        <dbReference type="Proteomes" id="UP001633002"/>
    </source>
</evidence>
<dbReference type="Gene3D" id="1.20.5.110">
    <property type="match status" value="1"/>
</dbReference>
<dbReference type="SUPFAM" id="SSF47661">
    <property type="entry name" value="t-snare proteins"/>
    <property type="match status" value="1"/>
</dbReference>
<evidence type="ECO:0000256" key="4">
    <source>
        <dbReference type="RuleBase" id="RU003858"/>
    </source>
</evidence>
<feature type="coiled-coil region" evidence="5">
    <location>
        <begin position="52"/>
        <end position="116"/>
    </location>
</feature>
<dbReference type="InterPro" id="IPR045242">
    <property type="entry name" value="Syntaxin"/>
</dbReference>
<dbReference type="Gene3D" id="1.20.58.70">
    <property type="match status" value="1"/>
</dbReference>
<dbReference type="InterPro" id="IPR010989">
    <property type="entry name" value="SNARE"/>
</dbReference>
<keyword evidence="3" id="KW-0653">Protein transport</keyword>
<evidence type="ECO:0000259" key="7">
    <source>
        <dbReference type="PROSITE" id="PS50192"/>
    </source>
</evidence>
<evidence type="ECO:0000256" key="5">
    <source>
        <dbReference type="SAM" id="Coils"/>
    </source>
</evidence>
<accession>A0ABD3GAQ1</accession>
<keyword evidence="6" id="KW-1133">Transmembrane helix</keyword>
<feature type="coiled-coil region" evidence="5">
    <location>
        <begin position="140"/>
        <end position="167"/>
    </location>
</feature>
<dbReference type="CDD" id="cd15848">
    <property type="entry name" value="SNARE_syntaxin1-like"/>
    <property type="match status" value="1"/>
</dbReference>
<organism evidence="8 9">
    <name type="scientific">Riccia sorocarpa</name>
    <dbReference type="NCBI Taxonomy" id="122646"/>
    <lineage>
        <taxon>Eukaryota</taxon>
        <taxon>Viridiplantae</taxon>
        <taxon>Streptophyta</taxon>
        <taxon>Embryophyta</taxon>
        <taxon>Marchantiophyta</taxon>
        <taxon>Marchantiopsida</taxon>
        <taxon>Marchantiidae</taxon>
        <taxon>Marchantiales</taxon>
        <taxon>Ricciaceae</taxon>
        <taxon>Riccia</taxon>
    </lineage>
</organism>
<dbReference type="SMART" id="SM00503">
    <property type="entry name" value="SynN"/>
    <property type="match status" value="1"/>
</dbReference>
<dbReference type="PROSITE" id="PS50192">
    <property type="entry name" value="T_SNARE"/>
    <property type="match status" value="1"/>
</dbReference>
<dbReference type="AlphaFoldDB" id="A0ABD3GAQ1"/>
<dbReference type="PROSITE" id="PS00914">
    <property type="entry name" value="SYNTAXIN"/>
    <property type="match status" value="1"/>
</dbReference>
<gene>
    <name evidence="8" type="ORF">R1sor_025048</name>
</gene>
<protein>
    <recommendedName>
        <fullName evidence="7">t-SNARE coiled-coil homology domain-containing protein</fullName>
    </recommendedName>
</protein>
<dbReference type="GO" id="GO:0015031">
    <property type="term" value="P:protein transport"/>
    <property type="evidence" value="ECO:0007669"/>
    <property type="project" value="UniProtKB-KW"/>
</dbReference>
<reference evidence="8 9" key="1">
    <citation type="submission" date="2024-09" db="EMBL/GenBank/DDBJ databases">
        <title>Chromosome-scale assembly of Riccia sorocarpa.</title>
        <authorList>
            <person name="Paukszto L."/>
        </authorList>
    </citation>
    <scope>NUCLEOTIDE SEQUENCE [LARGE SCALE GENOMIC DNA]</scope>
    <source>
        <strain evidence="8">LP-2024</strain>
        <tissue evidence="8">Aerial parts of the thallus</tissue>
    </source>
</reference>
<keyword evidence="6" id="KW-0812">Transmembrane</keyword>
<keyword evidence="9" id="KW-1185">Reference proteome</keyword>
<dbReference type="Pfam" id="PF05739">
    <property type="entry name" value="SNARE"/>
    <property type="match status" value="1"/>
</dbReference>
<dbReference type="Pfam" id="PF00804">
    <property type="entry name" value="Syntaxin"/>
    <property type="match status" value="1"/>
</dbReference>
<dbReference type="PANTHER" id="PTHR19957:SF251">
    <property type="entry name" value="SYNTAXIN-RELATED PROTEIN KNOLLE"/>
    <property type="match status" value="1"/>
</dbReference>
<dbReference type="EMBL" id="JBJQOH010000008">
    <property type="protein sequence ID" value="KAL3675100.1"/>
    <property type="molecule type" value="Genomic_DNA"/>
</dbReference>
<dbReference type="FunFam" id="1.20.5.110:FF:000008">
    <property type="entry name" value="Syntaxin 132"/>
    <property type="match status" value="1"/>
</dbReference>
<dbReference type="InterPro" id="IPR006011">
    <property type="entry name" value="Syntaxin_N"/>
</dbReference>
<sequence>MNDLLQKTYSAGKARNYVDLKRETARDLEYGGELEMQDIDAERNLDSFFEEVNAIKAELEKIKSLLAKLQDANEESKTIHKAQAMKALRDRMDRDLAEVNKIARSVKQKLEELDRANAASKRIKGCEEGTPTERTRTSITKSLTKKLKDLMEEFGKLRDKIMQEYRETVERRYYTVTGQKPDEETLEKIIDTGESENFLQKAIQEQGRGHIIETIKEIQERHDGVKEIERSLLELHQIFLDLAVLVESQGSMLDTIESQVNRAQSYVEGAKQHLVVAKQHQKSTRKWTCIAIIIVLIIILVIVIPIATRQSEFEGSRQLADSTF</sequence>
<keyword evidence="2" id="KW-0813">Transport</keyword>
<proteinExistence type="inferred from homology"/>
<keyword evidence="6" id="KW-0472">Membrane</keyword>
<comment type="similarity">
    <text evidence="1 4">Belongs to the syntaxin family.</text>
</comment>
<evidence type="ECO:0000256" key="3">
    <source>
        <dbReference type="ARBA" id="ARBA00022927"/>
    </source>
</evidence>
<evidence type="ECO:0000256" key="2">
    <source>
        <dbReference type="ARBA" id="ARBA00022448"/>
    </source>
</evidence>
<dbReference type="Proteomes" id="UP001633002">
    <property type="component" value="Unassembled WGS sequence"/>
</dbReference>
<evidence type="ECO:0000256" key="1">
    <source>
        <dbReference type="ARBA" id="ARBA00009063"/>
    </source>
</evidence>
<evidence type="ECO:0000256" key="6">
    <source>
        <dbReference type="SAM" id="Phobius"/>
    </source>
</evidence>
<dbReference type="CDD" id="cd00179">
    <property type="entry name" value="SynN"/>
    <property type="match status" value="1"/>
</dbReference>
<dbReference type="InterPro" id="IPR006012">
    <property type="entry name" value="Syntaxin/epimorphin_CS"/>
</dbReference>